<dbReference type="InterPro" id="IPR021278">
    <property type="entry name" value="ATP19"/>
</dbReference>
<dbReference type="GO" id="GO:0031966">
    <property type="term" value="C:mitochondrial membrane"/>
    <property type="evidence" value="ECO:0007669"/>
    <property type="project" value="UniProtKB-SubCell"/>
</dbReference>
<keyword evidence="2" id="KW-0496">Mitochondrion</keyword>
<feature type="region of interest" description="Disordered" evidence="4">
    <location>
        <begin position="33"/>
        <end position="56"/>
    </location>
</feature>
<feature type="compositionally biased region" description="Polar residues" evidence="4">
    <location>
        <begin position="43"/>
        <end position="56"/>
    </location>
</feature>
<evidence type="ECO:0000256" key="2">
    <source>
        <dbReference type="ARBA" id="ARBA00023128"/>
    </source>
</evidence>
<dbReference type="EMBL" id="JANKHO010000171">
    <property type="protein sequence ID" value="KAJ3513927.1"/>
    <property type="molecule type" value="Genomic_DNA"/>
</dbReference>
<dbReference type="OrthoDB" id="2094445at2759"/>
<dbReference type="Proteomes" id="UP001148786">
    <property type="component" value="Unassembled WGS sequence"/>
</dbReference>
<evidence type="ECO:0000313" key="7">
    <source>
        <dbReference type="Proteomes" id="UP001148786"/>
    </source>
</evidence>
<dbReference type="PANTHER" id="PTHR28074:SF1">
    <property type="entry name" value="ATP SYNTHASE SUBUNIT K, MITOCHONDRIAL"/>
    <property type="match status" value="1"/>
</dbReference>
<accession>A0A9W8MYS8</accession>
<evidence type="ECO:0000256" key="3">
    <source>
        <dbReference type="ARBA" id="ARBA00023136"/>
    </source>
</evidence>
<keyword evidence="5" id="KW-1133">Transmembrane helix</keyword>
<reference evidence="6" key="1">
    <citation type="submission" date="2022-07" db="EMBL/GenBank/DDBJ databases">
        <title>Genome Sequence of Agrocybe chaxingu.</title>
        <authorList>
            <person name="Buettner E."/>
        </authorList>
    </citation>
    <scope>NUCLEOTIDE SEQUENCE</scope>
    <source>
        <strain evidence="6">MP-N11</strain>
    </source>
</reference>
<evidence type="ECO:0000256" key="4">
    <source>
        <dbReference type="SAM" id="MobiDB-lite"/>
    </source>
</evidence>
<sequence length="81" mass="8641">MSYVVFGRKVANEYLALGTFATVFGGAFLATRGGKKDAPAKPTTVQQAKESVPINGTSDEEEKFILQFIKEAEASSPSSSH</sequence>
<gene>
    <name evidence="6" type="ORF">NLJ89_g2675</name>
</gene>
<proteinExistence type="predicted"/>
<dbReference type="PANTHER" id="PTHR28074">
    <property type="entry name" value="ATP SYNTHASE SUBUNIT K, MITOCHONDRIAL"/>
    <property type="match status" value="1"/>
</dbReference>
<keyword evidence="5" id="KW-0812">Transmembrane</keyword>
<feature type="transmembrane region" description="Helical" evidence="5">
    <location>
        <begin position="14"/>
        <end position="31"/>
    </location>
</feature>
<keyword evidence="7" id="KW-1185">Reference proteome</keyword>
<comment type="subcellular location">
    <subcellularLocation>
        <location evidence="1">Mitochondrion membrane</location>
    </subcellularLocation>
</comment>
<keyword evidence="3 5" id="KW-0472">Membrane</keyword>
<evidence type="ECO:0000256" key="5">
    <source>
        <dbReference type="SAM" id="Phobius"/>
    </source>
</evidence>
<organism evidence="6 7">
    <name type="scientific">Agrocybe chaxingu</name>
    <dbReference type="NCBI Taxonomy" id="84603"/>
    <lineage>
        <taxon>Eukaryota</taxon>
        <taxon>Fungi</taxon>
        <taxon>Dikarya</taxon>
        <taxon>Basidiomycota</taxon>
        <taxon>Agaricomycotina</taxon>
        <taxon>Agaricomycetes</taxon>
        <taxon>Agaricomycetidae</taxon>
        <taxon>Agaricales</taxon>
        <taxon>Agaricineae</taxon>
        <taxon>Strophariaceae</taxon>
        <taxon>Agrocybe</taxon>
    </lineage>
</organism>
<evidence type="ECO:0000313" key="6">
    <source>
        <dbReference type="EMBL" id="KAJ3513927.1"/>
    </source>
</evidence>
<dbReference type="AlphaFoldDB" id="A0A9W8MYS8"/>
<comment type="caution">
    <text evidence="6">The sequence shown here is derived from an EMBL/GenBank/DDBJ whole genome shotgun (WGS) entry which is preliminary data.</text>
</comment>
<name>A0A9W8MYS8_9AGAR</name>
<dbReference type="Pfam" id="PF11022">
    <property type="entry name" value="ATP19"/>
    <property type="match status" value="1"/>
</dbReference>
<protein>
    <submittedName>
        <fullName evidence="6">Uncharacterized protein</fullName>
    </submittedName>
</protein>
<evidence type="ECO:0000256" key="1">
    <source>
        <dbReference type="ARBA" id="ARBA00004325"/>
    </source>
</evidence>
<dbReference type="GO" id="GO:0015986">
    <property type="term" value="P:proton motive force-driven ATP synthesis"/>
    <property type="evidence" value="ECO:0007669"/>
    <property type="project" value="TreeGrafter"/>
</dbReference>